<comment type="caution">
    <text evidence="5">The sequence shown here is derived from an EMBL/GenBank/DDBJ whole genome shotgun (WGS) entry which is preliminary data.</text>
</comment>
<sequence length="1176" mass="133383">MLDPTYQHFKVSPDKELELTLDGVPIEYPALVKEAFLNNWHASAHRTDVPSNCASLNERHCWVMSRNQMFIWERAKSSNRATIPHVLPLPTSGLPRSSKCVVVYDGSRISTTSKLPIPGVVIVSPEGVLRHWTSIESSNYIEKVLDINSEVALKLELTDEPSDGKSASFLLTTTSGTIYFINGEGENSGKTGSLECHKVIGREPQGFRRRLSSIIFSSGNGLSKENPSLVTNSFTFESKNALLVVEVSPDLLSVFNMLEPSEVWTLKTKEFFQQKVTYFFEQDLKRVPNLVRSHLIDVSVFRGGLMCLVGGSHEDTPLVSLFIVWLSPDWQTKQPTEAVWSAKIPINEHRALFAKQDPQVYSNSTLCIPKDTAESKSAERTDGIVIVNPFFAISLYLPFDLYKPKKALSLYRYISLPARDQLIGCSIGKTYTYIILLETGVSTVRLLPRGFSDGSMMYNKTQIVVPSLAAGADDWCVLSELLTEMVAAGLPKTPVFQSLHKSFELFAEKDMAKASELLKEVHKMADQELCRVVQQFLSAIIDYSDAANKTDTELHAKRVLTARFHLFLKHMGLWDRIIVSPCTVMRGGVAQMRVGPTMLGEISERVAATSAIWTWKCSDESNAAIFDVIIEKALRIPEVQDLGLKDKDALFGRCGLVHHIPMIAAQQLDKEILTKAKAHRMEVFHSVCELLTGVRDAIFTWRNCRTRIPVPRLPLWWTAETFAPCYRLVAERILEELRDGQASDSERTRLFMYILGIYDFYLSEMDGRPDNDKILQDLIAMGKVGDAIELAERHKDFGTLIKNFLNTEIHTRQKTFERYKKTYENDDFEMYLCDYLKRNGRNDVLLQQGGRRVDAYLDNFKELRYGREIANKQFGKAALTLMSLAEAESKSFSKFSDFLTRAYYCASICQDGTDVSEVFDFYKRRYPEMKHRNRIPPEILKVRILGIPSFWILGFSDLRILILGSWVLGLTGYGNDFDAMMSVEEMLEWNMSLQTSDEATVDGYARAFHLLADLFVVHPDSVELREKIEKTWLSVIDYDEWNRVKSKDDVEKKTMFGKFCDWLTSMYPADKGDPFPAWMPLSRLVILPSNVETLLEESTSETTVNQRAWIKGHIKWVAEQLGHQARLPKSAYFRPDPKENGSIGQAVLEGFAPILEQRELRVIAMLDKMSGGAKKA</sequence>
<evidence type="ECO:0000256" key="3">
    <source>
        <dbReference type="ARBA" id="ARBA00022448"/>
    </source>
</evidence>
<gene>
    <name evidence="5" type="primary">Cni-npp-15</name>
    <name evidence="5" type="synonym">Cnig_chr_III.g11503</name>
    <name evidence="5" type="ORF">B9Z55_011503</name>
</gene>
<evidence type="ECO:0008006" key="7">
    <source>
        <dbReference type="Google" id="ProtNLM"/>
    </source>
</evidence>
<dbReference type="GO" id="GO:0000972">
    <property type="term" value="P:transcription-dependent tethering of RNA polymerase II gene DNA at nuclear periphery"/>
    <property type="evidence" value="ECO:0007669"/>
    <property type="project" value="TreeGrafter"/>
</dbReference>
<dbReference type="InterPro" id="IPR015943">
    <property type="entry name" value="WD40/YVTN_repeat-like_dom_sf"/>
</dbReference>
<reference evidence="6" key="1">
    <citation type="submission" date="2017-10" db="EMBL/GenBank/DDBJ databases">
        <title>Rapid genome shrinkage in a self-fertile nematode reveals novel sperm competition proteins.</title>
        <authorList>
            <person name="Yin D."/>
            <person name="Schwarz E.M."/>
            <person name="Thomas C.G."/>
            <person name="Felde R.L."/>
            <person name="Korf I.F."/>
            <person name="Cutter A.D."/>
            <person name="Schartner C.M."/>
            <person name="Ralston E.J."/>
            <person name="Meyer B.J."/>
            <person name="Haag E.S."/>
        </authorList>
    </citation>
    <scope>NUCLEOTIDE SEQUENCE [LARGE SCALE GENOMIC DNA]</scope>
    <source>
        <strain evidence="6">JU1422</strain>
    </source>
</reference>
<dbReference type="Gene3D" id="2.130.10.10">
    <property type="entry name" value="YVTN repeat-like/Quinoprotein amine dehydrogenase"/>
    <property type="match status" value="1"/>
</dbReference>
<name>A0A2G5UKB1_9PELO</name>
<dbReference type="GO" id="GO:0016973">
    <property type="term" value="P:poly(A)+ mRNA export from nucleus"/>
    <property type="evidence" value="ECO:0007669"/>
    <property type="project" value="TreeGrafter"/>
</dbReference>
<evidence type="ECO:0000313" key="6">
    <source>
        <dbReference type="Proteomes" id="UP000230233"/>
    </source>
</evidence>
<dbReference type="AlphaFoldDB" id="A0A2G5UKB1"/>
<proteinExistence type="inferred from homology"/>
<comment type="similarity">
    <text evidence="2">Belongs to the nucleoporin Nup133 family.</text>
</comment>
<dbReference type="PANTHER" id="PTHR13405">
    <property type="entry name" value="NUCLEAR PORE COMPLEX PROTEIN NUP133"/>
    <property type="match status" value="1"/>
</dbReference>
<accession>A0A2G5UKB1</accession>
<evidence type="ECO:0000256" key="2">
    <source>
        <dbReference type="ARBA" id="ARBA00005569"/>
    </source>
</evidence>
<dbReference type="EMBL" id="PDUG01000003">
    <property type="protein sequence ID" value="PIC40005.1"/>
    <property type="molecule type" value="Genomic_DNA"/>
</dbReference>
<evidence type="ECO:0000256" key="1">
    <source>
        <dbReference type="ARBA" id="ARBA00004123"/>
    </source>
</evidence>
<dbReference type="FunFam" id="2.130.10.10:FF:001744">
    <property type="entry name" value="Nuclear pore complex protein 15"/>
    <property type="match status" value="1"/>
</dbReference>
<dbReference type="STRING" id="1611254.A0A2G5UKB1"/>
<dbReference type="GO" id="GO:0031080">
    <property type="term" value="C:nuclear pore outer ring"/>
    <property type="evidence" value="ECO:0007669"/>
    <property type="project" value="TreeGrafter"/>
</dbReference>
<evidence type="ECO:0000313" key="5">
    <source>
        <dbReference type="EMBL" id="PIC40005.1"/>
    </source>
</evidence>
<evidence type="ECO:0000256" key="4">
    <source>
        <dbReference type="ARBA" id="ARBA00023242"/>
    </source>
</evidence>
<dbReference type="GO" id="GO:0006606">
    <property type="term" value="P:protein import into nucleus"/>
    <property type="evidence" value="ECO:0007669"/>
    <property type="project" value="TreeGrafter"/>
</dbReference>
<dbReference type="Proteomes" id="UP000230233">
    <property type="component" value="Chromosome III"/>
</dbReference>
<protein>
    <recommendedName>
        <fullName evidence="7">Nucleoporin Nup133/Nup155-like N-terminal domain-containing protein</fullName>
    </recommendedName>
</protein>
<dbReference type="OrthoDB" id="103454at2759"/>
<dbReference type="PANTHER" id="PTHR13405:SF11">
    <property type="entry name" value="NUCLEAR PORE COMPLEX PROTEIN NUP133"/>
    <property type="match status" value="1"/>
</dbReference>
<dbReference type="GO" id="GO:0017056">
    <property type="term" value="F:structural constituent of nuclear pore"/>
    <property type="evidence" value="ECO:0007669"/>
    <property type="project" value="InterPro"/>
</dbReference>
<comment type="subcellular location">
    <subcellularLocation>
        <location evidence="1">Nucleus</location>
    </subcellularLocation>
</comment>
<dbReference type="InterPro" id="IPR037624">
    <property type="entry name" value="Nup133-like"/>
</dbReference>
<keyword evidence="4" id="KW-0539">Nucleus</keyword>
<keyword evidence="3" id="KW-0813">Transport</keyword>
<dbReference type="SUPFAM" id="SSF117289">
    <property type="entry name" value="Nucleoporin domain"/>
    <property type="match status" value="1"/>
</dbReference>
<keyword evidence="6" id="KW-1185">Reference proteome</keyword>
<organism evidence="5 6">
    <name type="scientific">Caenorhabditis nigoni</name>
    <dbReference type="NCBI Taxonomy" id="1611254"/>
    <lineage>
        <taxon>Eukaryota</taxon>
        <taxon>Metazoa</taxon>
        <taxon>Ecdysozoa</taxon>
        <taxon>Nematoda</taxon>
        <taxon>Chromadorea</taxon>
        <taxon>Rhabditida</taxon>
        <taxon>Rhabditina</taxon>
        <taxon>Rhabditomorpha</taxon>
        <taxon>Rhabditoidea</taxon>
        <taxon>Rhabditidae</taxon>
        <taxon>Peloderinae</taxon>
        <taxon>Caenorhabditis</taxon>
    </lineage>
</organism>